<proteinExistence type="predicted"/>
<dbReference type="InterPro" id="IPR050082">
    <property type="entry name" value="RNA_methyltr_RlmE"/>
</dbReference>
<dbReference type="EMBL" id="JAHRHJ020000004">
    <property type="protein sequence ID" value="KAH9319663.1"/>
    <property type="molecule type" value="Genomic_DNA"/>
</dbReference>
<evidence type="ECO:0000256" key="3">
    <source>
        <dbReference type="ARBA" id="ARBA00022679"/>
    </source>
</evidence>
<dbReference type="GO" id="GO:0030687">
    <property type="term" value="C:preribosome, large subunit precursor"/>
    <property type="evidence" value="ECO:0007669"/>
    <property type="project" value="TreeGrafter"/>
</dbReference>
<dbReference type="PANTHER" id="PTHR10920:SF13">
    <property type="entry name" value="PRE-RRNA 2'-O-RIBOSE RNA METHYLTRANSFERASE FTSJ3"/>
    <property type="match status" value="1"/>
</dbReference>
<evidence type="ECO:0000256" key="4">
    <source>
        <dbReference type="ARBA" id="ARBA00022691"/>
    </source>
</evidence>
<dbReference type="AlphaFoldDB" id="A0AA38GCU0"/>
<evidence type="ECO:0000313" key="6">
    <source>
        <dbReference type="EMBL" id="KAH9319663.1"/>
    </source>
</evidence>
<comment type="caution">
    <text evidence="6">The sequence shown here is derived from an EMBL/GenBank/DDBJ whole genome shotgun (WGS) entry which is preliminary data.</text>
</comment>
<evidence type="ECO:0000256" key="1">
    <source>
        <dbReference type="ARBA" id="ARBA00022552"/>
    </source>
</evidence>
<dbReference type="PANTHER" id="PTHR10920">
    <property type="entry name" value="RIBOSOMAL RNA METHYLTRANSFERASE"/>
    <property type="match status" value="1"/>
</dbReference>
<dbReference type="Proteomes" id="UP000824469">
    <property type="component" value="Unassembled WGS sequence"/>
</dbReference>
<organism evidence="6 7">
    <name type="scientific">Taxus chinensis</name>
    <name type="common">Chinese yew</name>
    <name type="synonym">Taxus wallichiana var. chinensis</name>
    <dbReference type="NCBI Taxonomy" id="29808"/>
    <lineage>
        <taxon>Eukaryota</taxon>
        <taxon>Viridiplantae</taxon>
        <taxon>Streptophyta</taxon>
        <taxon>Embryophyta</taxon>
        <taxon>Tracheophyta</taxon>
        <taxon>Spermatophyta</taxon>
        <taxon>Pinopsida</taxon>
        <taxon>Pinidae</taxon>
        <taxon>Conifers II</taxon>
        <taxon>Cupressales</taxon>
        <taxon>Taxaceae</taxon>
        <taxon>Taxus</taxon>
    </lineage>
</organism>
<evidence type="ECO:0000313" key="7">
    <source>
        <dbReference type="Proteomes" id="UP000824469"/>
    </source>
</evidence>
<evidence type="ECO:0000259" key="5">
    <source>
        <dbReference type="Pfam" id="PF01728"/>
    </source>
</evidence>
<evidence type="ECO:0000256" key="2">
    <source>
        <dbReference type="ARBA" id="ARBA00022603"/>
    </source>
</evidence>
<gene>
    <name evidence="6" type="ORF">KI387_021432</name>
</gene>
<dbReference type="GO" id="GO:0008650">
    <property type="term" value="F:rRNA (uridine-2'-O-)-methyltransferase activity"/>
    <property type="evidence" value="ECO:0007669"/>
    <property type="project" value="TreeGrafter"/>
</dbReference>
<keyword evidence="3" id="KW-0808">Transferase</keyword>
<dbReference type="Gene3D" id="3.40.50.150">
    <property type="entry name" value="Vaccinia Virus protein VP39"/>
    <property type="match status" value="1"/>
</dbReference>
<dbReference type="Pfam" id="PF01728">
    <property type="entry name" value="FtsJ"/>
    <property type="match status" value="1"/>
</dbReference>
<keyword evidence="1" id="KW-0698">rRNA processing</keyword>
<name>A0AA38GCU0_TAXCH</name>
<reference evidence="6 7" key="1">
    <citation type="journal article" date="2021" name="Nat. Plants">
        <title>The Taxus genome provides insights into paclitaxel biosynthesis.</title>
        <authorList>
            <person name="Xiong X."/>
            <person name="Gou J."/>
            <person name="Liao Q."/>
            <person name="Li Y."/>
            <person name="Zhou Q."/>
            <person name="Bi G."/>
            <person name="Li C."/>
            <person name="Du R."/>
            <person name="Wang X."/>
            <person name="Sun T."/>
            <person name="Guo L."/>
            <person name="Liang H."/>
            <person name="Lu P."/>
            <person name="Wu Y."/>
            <person name="Zhang Z."/>
            <person name="Ro D.K."/>
            <person name="Shang Y."/>
            <person name="Huang S."/>
            <person name="Yan J."/>
        </authorList>
    </citation>
    <scope>NUCLEOTIDE SEQUENCE [LARGE SCALE GENOMIC DNA]</scope>
    <source>
        <strain evidence="6">Ta-2019</strain>
    </source>
</reference>
<dbReference type="SUPFAM" id="SSF53335">
    <property type="entry name" value="S-adenosyl-L-methionine-dependent methyltransferases"/>
    <property type="match status" value="1"/>
</dbReference>
<protein>
    <recommendedName>
        <fullName evidence="5">Ribosomal RNA methyltransferase FtsJ domain-containing protein</fullName>
    </recommendedName>
</protein>
<dbReference type="GO" id="GO:0005730">
    <property type="term" value="C:nucleolus"/>
    <property type="evidence" value="ECO:0007669"/>
    <property type="project" value="TreeGrafter"/>
</dbReference>
<keyword evidence="4" id="KW-0949">S-adenosyl-L-methionine</keyword>
<dbReference type="GO" id="GO:0000466">
    <property type="term" value="P:maturation of 5.8S rRNA from tricistronic rRNA transcript (SSU-rRNA, 5.8S rRNA, LSU-rRNA)"/>
    <property type="evidence" value="ECO:0007669"/>
    <property type="project" value="TreeGrafter"/>
</dbReference>
<dbReference type="InterPro" id="IPR002877">
    <property type="entry name" value="RNA_MeTrfase_FtsJ_dom"/>
</dbReference>
<keyword evidence="2" id="KW-0489">Methyltransferase</keyword>
<keyword evidence="7" id="KW-1185">Reference proteome</keyword>
<dbReference type="GO" id="GO:0000463">
    <property type="term" value="P:maturation of LSU-rRNA from tricistronic rRNA transcript (SSU-rRNA, 5.8S rRNA, LSU-rRNA)"/>
    <property type="evidence" value="ECO:0007669"/>
    <property type="project" value="TreeGrafter"/>
</dbReference>
<dbReference type="GO" id="GO:0016435">
    <property type="term" value="F:rRNA (guanine) methyltransferase activity"/>
    <property type="evidence" value="ECO:0007669"/>
    <property type="project" value="TreeGrafter"/>
</dbReference>
<sequence length="184" mass="20570">MEGFGNYSVFENDSYLQAAMKHMPGGSLIMGVDLMPIWPIRGAFSLQEDITTPNCKASIRKLMKVNDCNMLDVVLHDGLPNVGGAWVQESTTQAFLVVVALRLAIEFLAPKGIFVSKVFRSQDYNVLLYCFKQFEKVEVTKPVASRSISAEIHVVGLRYKAPAKIDPRLLDVKHLFQEVVEPPK</sequence>
<feature type="domain" description="Ribosomal RNA methyltransferase FtsJ" evidence="5">
    <location>
        <begin position="15"/>
        <end position="159"/>
    </location>
</feature>
<accession>A0AA38GCU0</accession>
<feature type="non-terminal residue" evidence="6">
    <location>
        <position position="184"/>
    </location>
</feature>
<dbReference type="InterPro" id="IPR029063">
    <property type="entry name" value="SAM-dependent_MTases_sf"/>
</dbReference>